<reference evidence="2 3" key="1">
    <citation type="submission" date="2017-03" db="EMBL/GenBank/DDBJ databases">
        <title>WGS assembly of Porphyra umbilicalis.</title>
        <authorList>
            <person name="Brawley S.H."/>
            <person name="Blouin N.A."/>
            <person name="Ficko-Blean E."/>
            <person name="Wheeler G.L."/>
            <person name="Lohr M."/>
            <person name="Goodson H.V."/>
            <person name="Jenkins J.W."/>
            <person name="Blaby-Haas C.E."/>
            <person name="Helliwell K.E."/>
            <person name="Chan C."/>
            <person name="Marriage T."/>
            <person name="Bhattacharya D."/>
            <person name="Klein A.S."/>
            <person name="Badis Y."/>
            <person name="Brodie J."/>
            <person name="Cao Y."/>
            <person name="Collen J."/>
            <person name="Dittami S.M."/>
            <person name="Gachon C.M."/>
            <person name="Green B.R."/>
            <person name="Karpowicz S."/>
            <person name="Kim J.W."/>
            <person name="Kudahl U."/>
            <person name="Lin S."/>
            <person name="Michel G."/>
            <person name="Mittag M."/>
            <person name="Olson B.J."/>
            <person name="Pangilinan J."/>
            <person name="Peng Y."/>
            <person name="Qiu H."/>
            <person name="Shu S."/>
            <person name="Singer J.T."/>
            <person name="Smith A.G."/>
            <person name="Sprecher B.N."/>
            <person name="Wagner V."/>
            <person name="Wang W."/>
            <person name="Wang Z.-Y."/>
            <person name="Yan J."/>
            <person name="Yarish C."/>
            <person name="Zoeuner-Riek S."/>
            <person name="Zhuang Y."/>
            <person name="Zou Y."/>
            <person name="Lindquist E.A."/>
            <person name="Grimwood J."/>
            <person name="Barry K."/>
            <person name="Rokhsar D.S."/>
            <person name="Schmutz J."/>
            <person name="Stiller J.W."/>
            <person name="Grossman A.R."/>
            <person name="Prochnik S.E."/>
        </authorList>
    </citation>
    <scope>NUCLEOTIDE SEQUENCE [LARGE SCALE GENOMIC DNA]</scope>
    <source>
        <strain evidence="2">4086291</strain>
    </source>
</reference>
<dbReference type="EMBL" id="KV918846">
    <property type="protein sequence ID" value="OSX77121.1"/>
    <property type="molecule type" value="Genomic_DNA"/>
</dbReference>
<dbReference type="Proteomes" id="UP000218209">
    <property type="component" value="Unassembled WGS sequence"/>
</dbReference>
<protein>
    <submittedName>
        <fullName evidence="2">Uncharacterized protein</fullName>
    </submittedName>
</protein>
<organism evidence="2 3">
    <name type="scientific">Porphyra umbilicalis</name>
    <name type="common">Purple laver</name>
    <name type="synonym">Red alga</name>
    <dbReference type="NCBI Taxonomy" id="2786"/>
    <lineage>
        <taxon>Eukaryota</taxon>
        <taxon>Rhodophyta</taxon>
        <taxon>Bangiophyceae</taxon>
        <taxon>Bangiales</taxon>
        <taxon>Bangiaceae</taxon>
        <taxon>Porphyra</taxon>
    </lineage>
</organism>
<accession>A0A1X6P8A4</accession>
<evidence type="ECO:0000313" key="2">
    <source>
        <dbReference type="EMBL" id="OSX77121.1"/>
    </source>
</evidence>
<sequence>MRGSNLIAQIAYMVQLCHVSAGVPGIFGSLVVKELSNKAMAISADAANAGRPVADVNKHKGTVVKKIVHNKAADYLRVVKWVHSLMPSVLEGAASGATADSLLKQNFVGLETKVIAAINTFAGSVGLPANAALRNIKKAKYSDLRSFICNLSSRHVLVNNIDAILSTSPFKERLEQARRNIGEKYLEEATRADTPQ</sequence>
<gene>
    <name evidence="2" type="ORF">BU14_0161s0041</name>
</gene>
<keyword evidence="1" id="KW-0472">Membrane</keyword>
<evidence type="ECO:0000256" key="1">
    <source>
        <dbReference type="SAM" id="Phobius"/>
    </source>
</evidence>
<name>A0A1X6P8A4_PORUM</name>
<dbReference type="AlphaFoldDB" id="A0A1X6P8A4"/>
<evidence type="ECO:0000313" key="3">
    <source>
        <dbReference type="Proteomes" id="UP000218209"/>
    </source>
</evidence>
<keyword evidence="1" id="KW-0812">Transmembrane</keyword>
<keyword evidence="1" id="KW-1133">Transmembrane helix</keyword>
<keyword evidence="3" id="KW-1185">Reference proteome</keyword>
<feature type="transmembrane region" description="Helical" evidence="1">
    <location>
        <begin position="6"/>
        <end position="32"/>
    </location>
</feature>
<proteinExistence type="predicted"/>